<feature type="domain" description="MobA/VirD2-like nuclease" evidence="1">
    <location>
        <begin position="51"/>
        <end position="126"/>
    </location>
</feature>
<reference evidence="2 3" key="1">
    <citation type="submission" date="2016-04" db="EMBL/GenBank/DDBJ databases">
        <title>ATOL: Assembling a taxonomically balanced genome-scale reconstruction of the evolutionary history of the Enterobacteriaceae.</title>
        <authorList>
            <person name="Plunkett G.III."/>
            <person name="Neeno-Eckwall E.C."/>
            <person name="Glasner J.D."/>
            <person name="Perna N.T."/>
        </authorList>
    </citation>
    <scope>NUCLEOTIDE SEQUENCE [LARGE SCALE GENOMIC DNA]</scope>
    <source>
        <strain evidence="2 3">ATCC 12841</strain>
    </source>
</reference>
<dbReference type="AlphaFoldDB" id="A0AA91IM96"/>
<protein>
    <submittedName>
        <fullName evidence="2">Mobilization protein</fullName>
    </submittedName>
</protein>
<dbReference type="Pfam" id="PF03432">
    <property type="entry name" value="Relaxase"/>
    <property type="match status" value="1"/>
</dbReference>
<evidence type="ECO:0000313" key="2">
    <source>
        <dbReference type="EMBL" id="OAT56527.1"/>
    </source>
</evidence>
<dbReference type="Proteomes" id="UP000078431">
    <property type="component" value="Unassembled WGS sequence"/>
</dbReference>
<evidence type="ECO:0000259" key="1">
    <source>
        <dbReference type="Pfam" id="PF03432"/>
    </source>
</evidence>
<organism evidence="2 3">
    <name type="scientific">Obesumbacterium proteus ATCC 12841</name>
    <dbReference type="NCBI Taxonomy" id="1354268"/>
    <lineage>
        <taxon>Bacteria</taxon>
        <taxon>Pseudomonadati</taxon>
        <taxon>Pseudomonadota</taxon>
        <taxon>Gammaproteobacteria</taxon>
        <taxon>Enterobacterales</taxon>
        <taxon>Hafniaceae</taxon>
        <taxon>Obesumbacterium</taxon>
    </lineage>
</organism>
<dbReference type="NCBIfam" id="NF047848">
    <property type="entry name" value="relax_MbeA_E1"/>
    <property type="match status" value="1"/>
</dbReference>
<comment type="caution">
    <text evidence="2">The sequence shown here is derived from an EMBL/GenBank/DDBJ whole genome shotgun (WGS) entry which is preliminary data.</text>
</comment>
<gene>
    <name evidence="2" type="ORF">M993_04782</name>
</gene>
<dbReference type="InterPro" id="IPR005094">
    <property type="entry name" value="Endonuclease_MobA/VirD2"/>
</dbReference>
<name>A0AA91IM96_9GAMM</name>
<dbReference type="EMBL" id="LXEX01000078">
    <property type="protein sequence ID" value="OAT56527.1"/>
    <property type="molecule type" value="Genomic_DNA"/>
</dbReference>
<accession>A0AA91IM96</accession>
<sequence>MIVKFHARGTGKGSGPVDYLLGRDRARVDAKLLRGDSKEVIDLIDSSPYAKKYTSGVLSFAEADLALDTKQKVMDSFERALLPGLDADQYSVLWVEHRDKGRLELNFVIPNIELQRGKRLQPYFDRADRPRIDAWQTVVNVQLGLHDPNDPLNQRALVTANSLPREKQAAAEAITHGLLRRIDAGEIKNRADVVETLTNAGFSVVRQTKNSISLASPDGGQNLRLKGAIYGQDFRFSEGLRAEIDKAGEHYRSESRTRVQSARERYQYGVALKRAENQQRYPRAELSDALDGVEKLVIDRRWSAGDAVSGRERAVVARDTDTGERAVDDRTVGYVEKVEHEDVGHSVSRGYERSLFGLTKGRESEPELDVRGRDTAGCQIGGEVNTDDSIRAGIIERVRGFTAELCGAAQRVVGKLQHVAADVRDYFHAGGSLERAEHPLVSESEQVTRAGERLKWSGTELKQESVEYQRQIRRDSPRFKGLEL</sequence>
<dbReference type="RefSeq" id="WP_064645607.1">
    <property type="nucleotide sequence ID" value="NZ_LXEX01000078.1"/>
</dbReference>
<evidence type="ECO:0000313" key="3">
    <source>
        <dbReference type="Proteomes" id="UP000078431"/>
    </source>
</evidence>
<keyword evidence="3" id="KW-1185">Reference proteome</keyword>
<proteinExistence type="predicted"/>